<evidence type="ECO:0000313" key="3">
    <source>
        <dbReference type="Proteomes" id="UP000549971"/>
    </source>
</evidence>
<dbReference type="InterPro" id="IPR011009">
    <property type="entry name" value="Kinase-like_dom_sf"/>
</dbReference>
<name>A0A7W9JAG6_9ACTN</name>
<accession>A0A7W9JAG6</accession>
<evidence type="ECO:0000259" key="1">
    <source>
        <dbReference type="Pfam" id="PF01636"/>
    </source>
</evidence>
<dbReference type="Gene3D" id="1.10.510.10">
    <property type="entry name" value="Transferase(Phosphotransferase) domain 1"/>
    <property type="match status" value="1"/>
</dbReference>
<protein>
    <submittedName>
        <fullName evidence="2">Spectinomycin phosphotransferase</fullName>
    </submittedName>
</protein>
<dbReference type="Proteomes" id="UP000549971">
    <property type="component" value="Unassembled WGS sequence"/>
</dbReference>
<keyword evidence="3" id="KW-1185">Reference proteome</keyword>
<dbReference type="GO" id="GO:0016740">
    <property type="term" value="F:transferase activity"/>
    <property type="evidence" value="ECO:0007669"/>
    <property type="project" value="UniProtKB-KW"/>
</dbReference>
<dbReference type="RefSeq" id="WP_184798953.1">
    <property type="nucleotide sequence ID" value="NZ_JACHMY010000001.1"/>
</dbReference>
<dbReference type="Gene3D" id="3.30.200.20">
    <property type="entry name" value="Phosphorylase Kinase, domain 1"/>
    <property type="match status" value="1"/>
</dbReference>
<keyword evidence="2" id="KW-0808">Transferase</keyword>
<comment type="caution">
    <text evidence="2">The sequence shown here is derived from an EMBL/GenBank/DDBJ whole genome shotgun (WGS) entry which is preliminary data.</text>
</comment>
<dbReference type="EMBL" id="JACHMY010000001">
    <property type="protein sequence ID" value="MBB5838284.1"/>
    <property type="molecule type" value="Genomic_DNA"/>
</dbReference>
<dbReference type="Pfam" id="PF01636">
    <property type="entry name" value="APH"/>
    <property type="match status" value="1"/>
</dbReference>
<feature type="domain" description="Aminoglycoside phosphotransferase" evidence="1">
    <location>
        <begin position="69"/>
        <end position="267"/>
    </location>
</feature>
<reference evidence="2 3" key="1">
    <citation type="submission" date="2020-08" db="EMBL/GenBank/DDBJ databases">
        <title>Sequencing the genomes of 1000 actinobacteria strains.</title>
        <authorList>
            <person name="Klenk H.-P."/>
        </authorList>
    </citation>
    <scope>NUCLEOTIDE SEQUENCE [LARGE SCALE GENOMIC DNA]</scope>
    <source>
        <strain evidence="2 3">DSM 28967</strain>
    </source>
</reference>
<sequence length="342" mass="36669">MNTPALQDWLHDDHGLDVVELTRVQGGADLAAEVWKVKASADPESRQGVRSYAVKWSGGGTDAGPLVSAELAAAGVPGVAGPVRTRAGGLWSERDGRRLTVMPWVDGRQASESGLTDADWTAYGVLLARVHATEPSDELRQALPRVNPVNARMPGLLRELDAQLTQQSPADEVEAELGVLWRQHRTPILGLLEPVDGPHGPAVICHADPHLGNVILGADGVHLIDWDDAVLAPREQDLMFVLGGMGTLGPTTTQQLDAFFTGYGEVEPDPVNLHYYRHARAQEDVALWAEQVINGPDREESLQILRGVLGPDGLLLRVTDPDVGLGVGADSVGDREGGEVRR</sequence>
<gene>
    <name evidence="2" type="ORF">HDA39_005018</name>
</gene>
<dbReference type="AlphaFoldDB" id="A0A7W9JAG6"/>
<dbReference type="SUPFAM" id="SSF56112">
    <property type="entry name" value="Protein kinase-like (PK-like)"/>
    <property type="match status" value="1"/>
</dbReference>
<dbReference type="InterPro" id="IPR002575">
    <property type="entry name" value="Aminoglycoside_PTrfase"/>
</dbReference>
<proteinExistence type="predicted"/>
<evidence type="ECO:0000313" key="2">
    <source>
        <dbReference type="EMBL" id="MBB5838284.1"/>
    </source>
</evidence>
<dbReference type="Gene3D" id="1.20.58.840">
    <property type="match status" value="1"/>
</dbReference>
<organism evidence="2 3">
    <name type="scientific">Kribbella italica</name>
    <dbReference type="NCBI Taxonomy" id="1540520"/>
    <lineage>
        <taxon>Bacteria</taxon>
        <taxon>Bacillati</taxon>
        <taxon>Actinomycetota</taxon>
        <taxon>Actinomycetes</taxon>
        <taxon>Propionibacteriales</taxon>
        <taxon>Kribbellaceae</taxon>
        <taxon>Kribbella</taxon>
    </lineage>
</organism>